<name>A0A6P6TCS5_COFAR</name>
<protein>
    <submittedName>
        <fullName evidence="5">Uncharacterized protein</fullName>
    </submittedName>
</protein>
<feature type="transmembrane region" description="Helical" evidence="3">
    <location>
        <begin position="179"/>
        <end position="201"/>
    </location>
</feature>
<dbReference type="PANTHER" id="PTHR33868">
    <property type="entry name" value="EXPRESSED PROTEIN"/>
    <property type="match status" value="1"/>
</dbReference>
<keyword evidence="4" id="KW-1185">Reference proteome</keyword>
<dbReference type="Proteomes" id="UP001652660">
    <property type="component" value="Chromosome 7e"/>
</dbReference>
<feature type="coiled-coil region" evidence="1">
    <location>
        <begin position="95"/>
        <end position="122"/>
    </location>
</feature>
<proteinExistence type="predicted"/>
<evidence type="ECO:0000256" key="2">
    <source>
        <dbReference type="SAM" id="MobiDB-lite"/>
    </source>
</evidence>
<evidence type="ECO:0000313" key="4">
    <source>
        <dbReference type="Proteomes" id="UP001652660"/>
    </source>
</evidence>
<dbReference type="GeneID" id="113699519"/>
<keyword evidence="3" id="KW-0472">Membrane</keyword>
<organism evidence="4 5">
    <name type="scientific">Coffea arabica</name>
    <name type="common">Arabian coffee</name>
    <dbReference type="NCBI Taxonomy" id="13443"/>
    <lineage>
        <taxon>Eukaryota</taxon>
        <taxon>Viridiplantae</taxon>
        <taxon>Streptophyta</taxon>
        <taxon>Embryophyta</taxon>
        <taxon>Tracheophyta</taxon>
        <taxon>Spermatophyta</taxon>
        <taxon>Magnoliopsida</taxon>
        <taxon>eudicotyledons</taxon>
        <taxon>Gunneridae</taxon>
        <taxon>Pentapetalae</taxon>
        <taxon>asterids</taxon>
        <taxon>lamiids</taxon>
        <taxon>Gentianales</taxon>
        <taxon>Rubiaceae</taxon>
        <taxon>Ixoroideae</taxon>
        <taxon>Gardenieae complex</taxon>
        <taxon>Bertiereae - Coffeeae clade</taxon>
        <taxon>Coffeeae</taxon>
        <taxon>Coffea</taxon>
    </lineage>
</organism>
<accession>A0A6P6TCS5</accession>
<gene>
    <name evidence="5" type="primary">LOC113699519</name>
</gene>
<reference evidence="4" key="1">
    <citation type="journal article" date="2025" name="Foods">
        <title>Unveiling the Microbial Signatures of Arabica Coffee Cherries: Insights into Ripeness Specific Diversity, Functional Traits, and Implications for Quality and Safety.</title>
        <authorList>
            <consortium name="RefSeq"/>
            <person name="Tenea G.N."/>
            <person name="Cifuentes V."/>
            <person name="Reyes P."/>
            <person name="Cevallos-Vallejos M."/>
        </authorList>
    </citation>
    <scope>NUCLEOTIDE SEQUENCE [LARGE SCALE GENOMIC DNA]</scope>
</reference>
<feature type="region of interest" description="Disordered" evidence="2">
    <location>
        <begin position="151"/>
        <end position="174"/>
    </location>
</feature>
<keyword evidence="3" id="KW-0812">Transmembrane</keyword>
<keyword evidence="1" id="KW-0175">Coiled coil</keyword>
<dbReference type="OrthoDB" id="1673621at2759"/>
<evidence type="ECO:0000256" key="3">
    <source>
        <dbReference type="SAM" id="Phobius"/>
    </source>
</evidence>
<reference evidence="5" key="2">
    <citation type="submission" date="2025-08" db="UniProtKB">
        <authorList>
            <consortium name="RefSeq"/>
        </authorList>
    </citation>
    <scope>IDENTIFICATION</scope>
    <source>
        <tissue evidence="5">Leaves</tissue>
    </source>
</reference>
<evidence type="ECO:0000313" key="5">
    <source>
        <dbReference type="RefSeq" id="XP_027075687.2"/>
    </source>
</evidence>
<dbReference type="RefSeq" id="XP_027075687.2">
    <property type="nucleotide sequence ID" value="XM_027219886.2"/>
</dbReference>
<keyword evidence="3" id="KW-1133">Transmembrane helix</keyword>
<dbReference type="PANTHER" id="PTHR33868:SF10">
    <property type="entry name" value="OS08G0483100 PROTEIN"/>
    <property type="match status" value="1"/>
</dbReference>
<evidence type="ECO:0000256" key="1">
    <source>
        <dbReference type="SAM" id="Coils"/>
    </source>
</evidence>
<dbReference type="AlphaFoldDB" id="A0A6P6TCS5"/>
<sequence length="205" mass="23205">MANKKENPRGGSYGRGDHQEMVAGLLFSQKPGFDLMQNCDLPPPVKIFAGHDKTIVSPMNNVYSMIAGQKDEDVGVEMAYDKTSETEKLELLKALRLSQTRAREAERKAAVLSRERDDLSNLLLQQSMHLFAYKQWVRMMELQLPKLNKHQEKRELSSAATNWEGNMPKEEGENNGEKGMTWLVTVAICVGIAGFGFYSFFSSYY</sequence>